<comment type="subcellular location">
    <subcellularLocation>
        <location evidence="1">Cell membrane</location>
        <topology evidence="1">Multi-pass membrane protein</topology>
    </subcellularLocation>
</comment>
<feature type="transmembrane region" description="Helical" evidence="11">
    <location>
        <begin position="63"/>
        <end position="84"/>
    </location>
</feature>
<evidence type="ECO:0000256" key="7">
    <source>
        <dbReference type="ARBA" id="ARBA00022967"/>
    </source>
</evidence>
<evidence type="ECO:0000256" key="1">
    <source>
        <dbReference type="ARBA" id="ARBA00004651"/>
    </source>
</evidence>
<dbReference type="Gene3D" id="3.40.50.300">
    <property type="entry name" value="P-loop containing nucleotide triphosphate hydrolases"/>
    <property type="match status" value="1"/>
</dbReference>
<evidence type="ECO:0000259" key="13">
    <source>
        <dbReference type="PROSITE" id="PS50929"/>
    </source>
</evidence>
<gene>
    <name evidence="14" type="primary">msbA</name>
    <name evidence="14" type="ORF">NM961_23030</name>
</gene>
<evidence type="ECO:0000256" key="9">
    <source>
        <dbReference type="ARBA" id="ARBA00023055"/>
    </source>
</evidence>
<sequence length="585" mass="63392">MSQAAPVSAAATYRRLLGYSARHWPIAVLAVLGMAADAGATATFAWLIQPMLDDLFVHRDAATIFWMPIVIVLLFVLRGVATWLTDYGTARIGRSVVHSLREQVFAQYLRMPAGFFDREPSGQLIARVTYTAEQVAQASTDAVKVVVLDSLTVIFMLGVMLWYGPALTLALFVMAPLIAGLVWVVGRRYRRISHSIQRSVGSVTGIVEEVVGGQREVKVYGGRDYEEQRFAQINEQNRRLNLKVASTNALSTSLVQIIAASALAAVVFFATRPGMLQSMSAGAFMALITAMLSMLPSFKRLTTVQAMMQRGVAAAQDLFGLIDATPESDSGTAQMARSRGEIVLQDVSLQYPGAVGPALQHIDLRCPAGKVTALVGRSGSGKTTLASLIPRFYEPDTGCILLDGRPLPEWRLDSLRSQIALVSQHVVLFNDSIARNIAYGALGGASEAQIAAAAEAANAMEFIRRLPQGMDSMAGEGGALLSGGQRQRIAIARAILKNAPILILDEATSALDTESERLIQDALARLMRERTTIVIAHRLSTIEHADQIVVLDHGRIVETGRHEDLLARDGHYAALHRMQFHDAQA</sequence>
<evidence type="ECO:0000256" key="3">
    <source>
        <dbReference type="ARBA" id="ARBA00022475"/>
    </source>
</evidence>
<dbReference type="NCBIfam" id="TIGR02203">
    <property type="entry name" value="MsbA_lipidA"/>
    <property type="match status" value="1"/>
</dbReference>
<feature type="transmembrane region" description="Helical" evidence="11">
    <location>
        <begin position="248"/>
        <end position="270"/>
    </location>
</feature>
<dbReference type="CDD" id="cd18552">
    <property type="entry name" value="ABC_6TM_MsbA_like"/>
    <property type="match status" value="1"/>
</dbReference>
<keyword evidence="10 11" id="KW-0472">Membrane</keyword>
<feature type="transmembrane region" description="Helical" evidence="11">
    <location>
        <begin position="169"/>
        <end position="186"/>
    </location>
</feature>
<dbReference type="SUPFAM" id="SSF90123">
    <property type="entry name" value="ABC transporter transmembrane region"/>
    <property type="match status" value="1"/>
</dbReference>
<comment type="caution">
    <text evidence="14">The sequence shown here is derived from an EMBL/GenBank/DDBJ whole genome shotgun (WGS) entry which is preliminary data.</text>
</comment>
<name>A0ABT1QZB0_9GAMM</name>
<dbReference type="Pfam" id="PF00664">
    <property type="entry name" value="ABC_membrane"/>
    <property type="match status" value="1"/>
</dbReference>
<dbReference type="InterPro" id="IPR039421">
    <property type="entry name" value="Type_1_exporter"/>
</dbReference>
<feature type="transmembrane region" description="Helical" evidence="11">
    <location>
        <begin position="24"/>
        <end position="48"/>
    </location>
</feature>
<dbReference type="InterPro" id="IPR027417">
    <property type="entry name" value="P-loop_NTPase"/>
</dbReference>
<dbReference type="PROSITE" id="PS50929">
    <property type="entry name" value="ABC_TM1F"/>
    <property type="match status" value="1"/>
</dbReference>
<evidence type="ECO:0000259" key="12">
    <source>
        <dbReference type="PROSITE" id="PS50893"/>
    </source>
</evidence>
<reference evidence="14" key="1">
    <citation type="submission" date="2022-07" db="EMBL/GenBank/DDBJ databases">
        <title>Tahibacter sp., a new gammaproteobacterium isolated from the silt sample collected at pig farm.</title>
        <authorList>
            <person name="Chen H."/>
        </authorList>
    </citation>
    <scope>NUCLEOTIDE SEQUENCE</scope>
    <source>
        <strain evidence="14">P2K</strain>
    </source>
</reference>
<evidence type="ECO:0000256" key="8">
    <source>
        <dbReference type="ARBA" id="ARBA00022989"/>
    </source>
</evidence>
<dbReference type="SUPFAM" id="SSF52540">
    <property type="entry name" value="P-loop containing nucleoside triphosphate hydrolases"/>
    <property type="match status" value="1"/>
</dbReference>
<dbReference type="Gene3D" id="1.20.1560.10">
    <property type="entry name" value="ABC transporter type 1, transmembrane domain"/>
    <property type="match status" value="1"/>
</dbReference>
<dbReference type="InterPro" id="IPR017871">
    <property type="entry name" value="ABC_transporter-like_CS"/>
</dbReference>
<evidence type="ECO:0000313" key="14">
    <source>
        <dbReference type="EMBL" id="MCQ4167593.1"/>
    </source>
</evidence>
<feature type="transmembrane region" description="Helical" evidence="11">
    <location>
        <begin position="276"/>
        <end position="298"/>
    </location>
</feature>
<organism evidence="14 15">
    <name type="scientific">Tahibacter harae</name>
    <dbReference type="NCBI Taxonomy" id="2963937"/>
    <lineage>
        <taxon>Bacteria</taxon>
        <taxon>Pseudomonadati</taxon>
        <taxon>Pseudomonadota</taxon>
        <taxon>Gammaproteobacteria</taxon>
        <taxon>Lysobacterales</taxon>
        <taxon>Rhodanobacteraceae</taxon>
        <taxon>Tahibacter</taxon>
    </lineage>
</organism>
<keyword evidence="5" id="KW-0547">Nucleotide-binding</keyword>
<evidence type="ECO:0000256" key="11">
    <source>
        <dbReference type="SAM" id="Phobius"/>
    </source>
</evidence>
<dbReference type="EMBL" id="JANFQO010000037">
    <property type="protein sequence ID" value="MCQ4167593.1"/>
    <property type="molecule type" value="Genomic_DNA"/>
</dbReference>
<evidence type="ECO:0000256" key="2">
    <source>
        <dbReference type="ARBA" id="ARBA00022448"/>
    </source>
</evidence>
<evidence type="ECO:0000256" key="6">
    <source>
        <dbReference type="ARBA" id="ARBA00022840"/>
    </source>
</evidence>
<dbReference type="PANTHER" id="PTHR43394">
    <property type="entry name" value="ATP-DEPENDENT PERMEASE MDL1, MITOCHONDRIAL"/>
    <property type="match status" value="1"/>
</dbReference>
<dbReference type="InterPro" id="IPR011527">
    <property type="entry name" value="ABC1_TM_dom"/>
</dbReference>
<keyword evidence="9" id="KW-0445">Lipid transport</keyword>
<keyword evidence="4 11" id="KW-0812">Transmembrane</keyword>
<keyword evidence="8 11" id="KW-1133">Transmembrane helix</keyword>
<dbReference type="Pfam" id="PF00005">
    <property type="entry name" value="ABC_tran"/>
    <property type="match status" value="1"/>
</dbReference>
<dbReference type="PANTHER" id="PTHR43394:SF1">
    <property type="entry name" value="ATP-BINDING CASSETTE SUB-FAMILY B MEMBER 10, MITOCHONDRIAL"/>
    <property type="match status" value="1"/>
</dbReference>
<dbReference type="InterPro" id="IPR003439">
    <property type="entry name" value="ABC_transporter-like_ATP-bd"/>
</dbReference>
<dbReference type="PROSITE" id="PS50893">
    <property type="entry name" value="ABC_TRANSPORTER_2"/>
    <property type="match status" value="1"/>
</dbReference>
<evidence type="ECO:0000256" key="4">
    <source>
        <dbReference type="ARBA" id="ARBA00022692"/>
    </source>
</evidence>
<evidence type="ECO:0000256" key="5">
    <source>
        <dbReference type="ARBA" id="ARBA00022741"/>
    </source>
</evidence>
<keyword evidence="6" id="KW-0067">ATP-binding</keyword>
<dbReference type="RefSeq" id="WP_255916778.1">
    <property type="nucleotide sequence ID" value="NZ_JANFQO010000037.1"/>
</dbReference>
<dbReference type="PROSITE" id="PS00211">
    <property type="entry name" value="ABC_TRANSPORTER_1"/>
    <property type="match status" value="1"/>
</dbReference>
<keyword evidence="2" id="KW-0813">Transport</keyword>
<accession>A0ABT1QZB0</accession>
<evidence type="ECO:0000313" key="15">
    <source>
        <dbReference type="Proteomes" id="UP001165498"/>
    </source>
</evidence>
<keyword evidence="15" id="KW-1185">Reference proteome</keyword>
<keyword evidence="7" id="KW-1278">Translocase</keyword>
<dbReference type="InterPro" id="IPR036640">
    <property type="entry name" value="ABC1_TM_sf"/>
</dbReference>
<evidence type="ECO:0000256" key="10">
    <source>
        <dbReference type="ARBA" id="ARBA00023136"/>
    </source>
</evidence>
<keyword evidence="3" id="KW-1003">Cell membrane</keyword>
<feature type="domain" description="ABC transmembrane type-1" evidence="13">
    <location>
        <begin position="28"/>
        <end position="310"/>
    </location>
</feature>
<dbReference type="Proteomes" id="UP001165498">
    <property type="component" value="Unassembled WGS sequence"/>
</dbReference>
<dbReference type="SMART" id="SM00382">
    <property type="entry name" value="AAA"/>
    <property type="match status" value="1"/>
</dbReference>
<feature type="transmembrane region" description="Helical" evidence="11">
    <location>
        <begin position="145"/>
        <end position="163"/>
    </location>
</feature>
<dbReference type="InterPro" id="IPR011917">
    <property type="entry name" value="ABC_transpr_lipidA"/>
</dbReference>
<proteinExistence type="predicted"/>
<dbReference type="InterPro" id="IPR003593">
    <property type="entry name" value="AAA+_ATPase"/>
</dbReference>
<protein>
    <submittedName>
        <fullName evidence="14">Lipid A export permease/ATP-binding protein MsbA</fullName>
    </submittedName>
</protein>
<feature type="domain" description="ABC transporter" evidence="12">
    <location>
        <begin position="342"/>
        <end position="578"/>
    </location>
</feature>